<evidence type="ECO:0000313" key="3">
    <source>
        <dbReference type="Proteomes" id="UP000824890"/>
    </source>
</evidence>
<dbReference type="EMBL" id="JAGKQM010000019">
    <property type="protein sequence ID" value="KAH0858935.1"/>
    <property type="molecule type" value="Genomic_DNA"/>
</dbReference>
<comment type="caution">
    <text evidence="2">The sequence shown here is derived from an EMBL/GenBank/DDBJ whole genome shotgun (WGS) entry which is preliminary data.</text>
</comment>
<proteinExistence type="predicted"/>
<dbReference type="Proteomes" id="UP000824890">
    <property type="component" value="Unassembled WGS sequence"/>
</dbReference>
<keyword evidence="3" id="KW-1185">Reference proteome</keyword>
<evidence type="ECO:0000313" key="2">
    <source>
        <dbReference type="EMBL" id="KAH0858935.1"/>
    </source>
</evidence>
<gene>
    <name evidence="2" type="ORF">HID58_087196</name>
</gene>
<name>A0ABQ7XSK1_BRANA</name>
<organism evidence="2 3">
    <name type="scientific">Brassica napus</name>
    <name type="common">Rape</name>
    <dbReference type="NCBI Taxonomy" id="3708"/>
    <lineage>
        <taxon>Eukaryota</taxon>
        <taxon>Viridiplantae</taxon>
        <taxon>Streptophyta</taxon>
        <taxon>Embryophyta</taxon>
        <taxon>Tracheophyta</taxon>
        <taxon>Spermatophyta</taxon>
        <taxon>Magnoliopsida</taxon>
        <taxon>eudicotyledons</taxon>
        <taxon>Gunneridae</taxon>
        <taxon>Pentapetalae</taxon>
        <taxon>rosids</taxon>
        <taxon>malvids</taxon>
        <taxon>Brassicales</taxon>
        <taxon>Brassicaceae</taxon>
        <taxon>Brassiceae</taxon>
        <taxon>Brassica</taxon>
    </lineage>
</organism>
<reference evidence="2 3" key="1">
    <citation type="submission" date="2021-05" db="EMBL/GenBank/DDBJ databases">
        <title>Genome Assembly of Synthetic Allotetraploid Brassica napus Reveals Homoeologous Exchanges between Subgenomes.</title>
        <authorList>
            <person name="Davis J.T."/>
        </authorList>
    </citation>
    <scope>NUCLEOTIDE SEQUENCE [LARGE SCALE GENOMIC DNA]</scope>
    <source>
        <strain evidence="3">cv. Da-Ae</strain>
        <tissue evidence="2">Seedling</tissue>
    </source>
</reference>
<evidence type="ECO:0000256" key="1">
    <source>
        <dbReference type="SAM" id="MobiDB-lite"/>
    </source>
</evidence>
<accession>A0ABQ7XSK1</accession>
<feature type="region of interest" description="Disordered" evidence="1">
    <location>
        <begin position="1"/>
        <end position="31"/>
    </location>
</feature>
<sequence length="59" mass="6582">MPVTARLRFSNSAVRSSEEPEESINSEGPAPDLCFFDLTLPPIEEESRARSGLDFIQEI</sequence>
<protein>
    <submittedName>
        <fullName evidence="2">Uncharacterized protein</fullName>
    </submittedName>
</protein>